<reference evidence="3" key="1">
    <citation type="journal article" date="2020" name="Nature">
        <title>Giant virus diversity and host interactions through global metagenomics.</title>
        <authorList>
            <person name="Schulz F."/>
            <person name="Roux S."/>
            <person name="Paez-Espino D."/>
            <person name="Jungbluth S."/>
            <person name="Walsh D.A."/>
            <person name="Denef V.J."/>
            <person name="McMahon K.D."/>
            <person name="Konstantinidis K.T."/>
            <person name="Eloe-Fadrosh E.A."/>
            <person name="Kyrpides N.C."/>
            <person name="Woyke T."/>
        </authorList>
    </citation>
    <scope>NUCLEOTIDE SEQUENCE</scope>
    <source>
        <strain evidence="3">GVMAG-M-3300023184-62</strain>
    </source>
</reference>
<organism evidence="3">
    <name type="scientific">viral metagenome</name>
    <dbReference type="NCBI Taxonomy" id="1070528"/>
    <lineage>
        <taxon>unclassified sequences</taxon>
        <taxon>metagenomes</taxon>
        <taxon>organismal metagenomes</taxon>
    </lineage>
</organism>
<dbReference type="InterPro" id="IPR001375">
    <property type="entry name" value="Peptidase_S9_cat"/>
</dbReference>
<proteinExistence type="inferred from homology"/>
<protein>
    <recommendedName>
        <fullName evidence="2">Peptidase S9 prolyl oligopeptidase catalytic domain-containing protein</fullName>
    </recommendedName>
</protein>
<name>A0A6C0IC09_9ZZZZ</name>
<dbReference type="GO" id="GO:0004252">
    <property type="term" value="F:serine-type endopeptidase activity"/>
    <property type="evidence" value="ECO:0007669"/>
    <property type="project" value="InterPro"/>
</dbReference>
<dbReference type="PANTHER" id="PTHR11757:SF19">
    <property type="entry name" value="PROLYL ENDOPEPTIDASE-LIKE"/>
    <property type="match status" value="1"/>
</dbReference>
<accession>A0A6C0IC09</accession>
<dbReference type="SUPFAM" id="SSF53474">
    <property type="entry name" value="alpha/beta-Hydrolases"/>
    <property type="match status" value="1"/>
</dbReference>
<dbReference type="PANTHER" id="PTHR11757">
    <property type="entry name" value="PROTEASE FAMILY S9A OLIGOPEPTIDASE"/>
    <property type="match status" value="1"/>
</dbReference>
<sequence length="615" mass="68543">MTGQEIRDIGYLAWRDPDAWMEKMSGPRWDSLVKEENRYFKDLLHKTTDAKTITKFKSELIDAGRHYDLECFQAGPIKITPLSAFALQWRFETEPLAKRRSVGDIYVTPKYIYTVADIGHGSEKFQLTCIDATTHHELYKRTTVGPSIASAANHLYFLGVNHRLWSNTLYMCDAATGAHKVLIYEEKDPHYNLTLERGANNTIFLVREDSGKTDAFLVEGKTLKPIAKGSAKQIPVSKDFYFSRDVNSDIYSSSKGQQIKDGTPYWGWISRDGKDTLYLTRRLGDLILWHNGEKIYAQHCGSITTGNYGSEVEDPVFRCDNGTGPPFSLHWDIKTKKLHKGAKKHGFQLQTHYVGAASSDGVKVRGTILSKDGNPKGLVGVGYGAYGMPVSCANAYKSWAPLLNRGWGVLFTYIRGGGDDSDTWAQAGRLHGRVHTRDDFLALVKAAQQKHNIGAENTVIYGRSAGGLLMGASLNAVPDGSLFQTVYTEVPYVDILRTTTNPDLPLTRMEYNEFGDPLHHVEDFAFYVDFSPADLAITLKAPNICVIVRTGLNDSQVYAYEPAKWIRRLRKGGGKEKVIGIAEDEGHFYSPHVAAQAKAEDLAIIYNVAFGAKTE</sequence>
<dbReference type="PRINTS" id="PR00862">
    <property type="entry name" value="PROLIGOPTASE"/>
</dbReference>
<dbReference type="InterPro" id="IPR002470">
    <property type="entry name" value="Peptidase_S9A"/>
</dbReference>
<evidence type="ECO:0000259" key="2">
    <source>
        <dbReference type="Pfam" id="PF00326"/>
    </source>
</evidence>
<evidence type="ECO:0000256" key="1">
    <source>
        <dbReference type="ARBA" id="ARBA00005228"/>
    </source>
</evidence>
<dbReference type="InterPro" id="IPR051543">
    <property type="entry name" value="Serine_Peptidase_S9A"/>
</dbReference>
<dbReference type="Pfam" id="PF00326">
    <property type="entry name" value="Peptidase_S9"/>
    <property type="match status" value="1"/>
</dbReference>
<dbReference type="InterPro" id="IPR029058">
    <property type="entry name" value="AB_hydrolase_fold"/>
</dbReference>
<feature type="domain" description="Peptidase S9 prolyl oligopeptidase catalytic" evidence="2">
    <location>
        <begin position="402"/>
        <end position="593"/>
    </location>
</feature>
<dbReference type="EMBL" id="MN740152">
    <property type="protein sequence ID" value="QHT89926.1"/>
    <property type="molecule type" value="Genomic_DNA"/>
</dbReference>
<evidence type="ECO:0000313" key="3">
    <source>
        <dbReference type="EMBL" id="QHT89926.1"/>
    </source>
</evidence>
<dbReference type="GO" id="GO:0006508">
    <property type="term" value="P:proteolysis"/>
    <property type="evidence" value="ECO:0007669"/>
    <property type="project" value="InterPro"/>
</dbReference>
<dbReference type="AlphaFoldDB" id="A0A6C0IC09"/>
<comment type="similarity">
    <text evidence="1">Belongs to the peptidase S9A family.</text>
</comment>
<dbReference type="Gene3D" id="3.40.50.1820">
    <property type="entry name" value="alpha/beta hydrolase"/>
    <property type="match status" value="1"/>
</dbReference>